<accession>A0A1F8B9L7</accession>
<evidence type="ECO:0000313" key="2">
    <source>
        <dbReference type="Proteomes" id="UP000176404"/>
    </source>
</evidence>
<dbReference type="EMBL" id="MGHD01000003">
    <property type="protein sequence ID" value="OGM60744.1"/>
    <property type="molecule type" value="Genomic_DNA"/>
</dbReference>
<proteinExistence type="predicted"/>
<organism evidence="1 2">
    <name type="scientific">Candidatus Woesebacteria bacterium RIFCSPLOWO2_01_FULL_39_10b</name>
    <dbReference type="NCBI Taxonomy" id="1802517"/>
    <lineage>
        <taxon>Bacteria</taxon>
        <taxon>Candidatus Woeseibacteriota</taxon>
    </lineage>
</organism>
<sequence>MNLYVHPFYRTGLVDLTGDIFRWHMQYYPEVAYLFHPKGGRHLSVVGDLHAVRNVLDQDELKIVDFVVTKG</sequence>
<dbReference type="Proteomes" id="UP000176404">
    <property type="component" value="Unassembled WGS sequence"/>
</dbReference>
<name>A0A1F8B9L7_9BACT</name>
<dbReference type="STRING" id="1802517.A2892_01735"/>
<comment type="caution">
    <text evidence="1">The sequence shown here is derived from an EMBL/GenBank/DDBJ whole genome shotgun (WGS) entry which is preliminary data.</text>
</comment>
<gene>
    <name evidence="1" type="ORF">A2892_01735</name>
</gene>
<protein>
    <submittedName>
        <fullName evidence="1">Uncharacterized protein</fullName>
    </submittedName>
</protein>
<evidence type="ECO:0000313" key="1">
    <source>
        <dbReference type="EMBL" id="OGM60744.1"/>
    </source>
</evidence>
<reference evidence="1 2" key="1">
    <citation type="journal article" date="2016" name="Nat. Commun.">
        <title>Thousands of microbial genomes shed light on interconnected biogeochemical processes in an aquifer system.</title>
        <authorList>
            <person name="Anantharaman K."/>
            <person name="Brown C.T."/>
            <person name="Hug L.A."/>
            <person name="Sharon I."/>
            <person name="Castelle C.J."/>
            <person name="Probst A.J."/>
            <person name="Thomas B.C."/>
            <person name="Singh A."/>
            <person name="Wilkins M.J."/>
            <person name="Karaoz U."/>
            <person name="Brodie E.L."/>
            <person name="Williams K.H."/>
            <person name="Hubbard S.S."/>
            <person name="Banfield J.F."/>
        </authorList>
    </citation>
    <scope>NUCLEOTIDE SEQUENCE [LARGE SCALE GENOMIC DNA]</scope>
</reference>
<dbReference type="AlphaFoldDB" id="A0A1F8B9L7"/>